<dbReference type="Proteomes" id="UP000594263">
    <property type="component" value="Unplaced"/>
</dbReference>
<dbReference type="GO" id="GO:0046872">
    <property type="term" value="F:metal ion binding"/>
    <property type="evidence" value="ECO:0007669"/>
    <property type="project" value="UniProtKB-KW"/>
</dbReference>
<dbReference type="GO" id="GO:0009725">
    <property type="term" value="P:response to hormone"/>
    <property type="evidence" value="ECO:0007669"/>
    <property type="project" value="TreeGrafter"/>
</dbReference>
<dbReference type="EnsemblPlants" id="Kaladp0095s0293.1.v1.1">
    <property type="protein sequence ID" value="Kaladp0095s0293.1.v1.1.CDS.1"/>
    <property type="gene ID" value="Kaladp0095s0293.v1.1"/>
</dbReference>
<evidence type="ECO:0000256" key="6">
    <source>
        <dbReference type="SAM" id="Phobius"/>
    </source>
</evidence>
<dbReference type="AlphaFoldDB" id="A0A7N0V2P1"/>
<dbReference type="GO" id="GO:0016020">
    <property type="term" value="C:membrane"/>
    <property type="evidence" value="ECO:0007669"/>
    <property type="project" value="UniProtKB-SubCell"/>
</dbReference>
<dbReference type="Gramene" id="Kaladp0095s0293.1.v1.1">
    <property type="protein sequence ID" value="Kaladp0095s0293.1.v1.1.CDS.1"/>
    <property type="gene ID" value="Kaladp0095s0293.v1.1"/>
</dbReference>
<comment type="subcellular location">
    <subcellularLocation>
        <location evidence="1">Membrane</location>
        <topology evidence="1">Multi-pass membrane protein</topology>
    </subcellularLocation>
</comment>
<dbReference type="GO" id="GO:0038023">
    <property type="term" value="F:signaling receptor activity"/>
    <property type="evidence" value="ECO:0007669"/>
    <property type="project" value="TreeGrafter"/>
</dbReference>
<evidence type="ECO:0000256" key="2">
    <source>
        <dbReference type="ARBA" id="ARBA00022692"/>
    </source>
</evidence>
<organism evidence="7 8">
    <name type="scientific">Kalanchoe fedtschenkoi</name>
    <name type="common">Lavender scallops</name>
    <name type="synonym">South American air plant</name>
    <dbReference type="NCBI Taxonomy" id="63787"/>
    <lineage>
        <taxon>Eukaryota</taxon>
        <taxon>Viridiplantae</taxon>
        <taxon>Streptophyta</taxon>
        <taxon>Embryophyta</taxon>
        <taxon>Tracheophyta</taxon>
        <taxon>Spermatophyta</taxon>
        <taxon>Magnoliopsida</taxon>
        <taxon>eudicotyledons</taxon>
        <taxon>Gunneridae</taxon>
        <taxon>Pentapetalae</taxon>
        <taxon>Saxifragales</taxon>
        <taxon>Crassulaceae</taxon>
        <taxon>Kalanchoe</taxon>
    </lineage>
</organism>
<feature type="binding site" evidence="5">
    <location>
        <position position="32"/>
    </location>
    <ligand>
        <name>Zn(2+)</name>
        <dbReference type="ChEBI" id="CHEBI:29105"/>
    </ligand>
</feature>
<keyword evidence="5" id="KW-0862">Zinc</keyword>
<evidence type="ECO:0008006" key="9">
    <source>
        <dbReference type="Google" id="ProtNLM"/>
    </source>
</evidence>
<keyword evidence="4 6" id="KW-0472">Membrane</keyword>
<accession>A0A7N0V2P1</accession>
<keyword evidence="3 6" id="KW-1133">Transmembrane helix</keyword>
<evidence type="ECO:0000313" key="7">
    <source>
        <dbReference type="EnsemblPlants" id="Kaladp0095s0293.1.v1.1.CDS.1"/>
    </source>
</evidence>
<evidence type="ECO:0000313" key="8">
    <source>
        <dbReference type="Proteomes" id="UP000594263"/>
    </source>
</evidence>
<evidence type="ECO:0000256" key="3">
    <source>
        <dbReference type="ARBA" id="ARBA00022989"/>
    </source>
</evidence>
<feature type="transmembrane region" description="Helical" evidence="6">
    <location>
        <begin position="31"/>
        <end position="49"/>
    </location>
</feature>
<protein>
    <recommendedName>
        <fullName evidence="9">Adiponectin receptor 1</fullName>
    </recommendedName>
</protein>
<name>A0A7N0V2P1_KALFE</name>
<keyword evidence="8" id="KW-1185">Reference proteome</keyword>
<feature type="binding site" evidence="5">
    <location>
        <position position="36"/>
    </location>
    <ligand>
        <name>Zn(2+)</name>
        <dbReference type="ChEBI" id="CHEBI:29105"/>
    </ligand>
</feature>
<dbReference type="InterPro" id="IPR004254">
    <property type="entry name" value="AdipoR/HlyIII-related"/>
</dbReference>
<evidence type="ECO:0000256" key="5">
    <source>
        <dbReference type="PIRSR" id="PIRSR604254-1"/>
    </source>
</evidence>
<evidence type="ECO:0000256" key="1">
    <source>
        <dbReference type="ARBA" id="ARBA00004141"/>
    </source>
</evidence>
<dbReference type="PANTHER" id="PTHR20855">
    <property type="entry name" value="ADIPOR/PROGESTIN RECEPTOR-RELATED"/>
    <property type="match status" value="1"/>
</dbReference>
<proteinExistence type="predicted"/>
<dbReference type="Pfam" id="PF03006">
    <property type="entry name" value="HlyIII"/>
    <property type="match status" value="1"/>
</dbReference>
<keyword evidence="2 6" id="KW-0812">Transmembrane</keyword>
<dbReference type="GO" id="GO:0009744">
    <property type="term" value="P:response to sucrose"/>
    <property type="evidence" value="ECO:0007669"/>
    <property type="project" value="UniProtKB-ARBA"/>
</dbReference>
<sequence length="66" mass="7718">MALFYLIGTFFYVSRIPERWRPGWFDLTGHSHQLFHVFVILGALAHYGAARMLIVWRDNVGCHVIN</sequence>
<evidence type="ECO:0000256" key="4">
    <source>
        <dbReference type="ARBA" id="ARBA00023136"/>
    </source>
</evidence>
<reference evidence="7" key="1">
    <citation type="submission" date="2021-01" db="UniProtKB">
        <authorList>
            <consortium name="EnsemblPlants"/>
        </authorList>
    </citation>
    <scope>IDENTIFICATION</scope>
</reference>
<keyword evidence="5" id="KW-0479">Metal-binding</keyword>
<dbReference type="PANTHER" id="PTHR20855:SF115">
    <property type="entry name" value="HEPTAHELICAL TRANSMEMBRANE PROTEIN 1"/>
    <property type="match status" value="1"/>
</dbReference>